<accession>A0ABT1F7Y6</accession>
<dbReference type="Proteomes" id="UP001204615">
    <property type="component" value="Unassembled WGS sequence"/>
</dbReference>
<dbReference type="RefSeq" id="WP_253565252.1">
    <property type="nucleotide sequence ID" value="NZ_JAMZEK010000001.1"/>
</dbReference>
<reference evidence="1 2" key="1">
    <citation type="submission" date="2022-06" db="EMBL/GenBank/DDBJ databases">
        <title>Dyella sp. Sa strain:Sa Genome sequencing.</title>
        <authorList>
            <person name="Park S."/>
        </authorList>
    </citation>
    <scope>NUCLEOTIDE SEQUENCE [LARGE SCALE GENOMIC DNA]</scope>
    <source>
        <strain evidence="1 2">Sa</strain>
    </source>
</reference>
<dbReference type="EMBL" id="JAMZEK010000001">
    <property type="protein sequence ID" value="MCP1373486.1"/>
    <property type="molecule type" value="Genomic_DNA"/>
</dbReference>
<proteinExistence type="predicted"/>
<evidence type="ECO:0000313" key="1">
    <source>
        <dbReference type="EMBL" id="MCP1373486.1"/>
    </source>
</evidence>
<evidence type="ECO:0000313" key="2">
    <source>
        <dbReference type="Proteomes" id="UP001204615"/>
    </source>
</evidence>
<comment type="caution">
    <text evidence="1">The sequence shown here is derived from an EMBL/GenBank/DDBJ whole genome shotgun (WGS) entry which is preliminary data.</text>
</comment>
<name>A0ABT1F7Y6_9GAMM</name>
<organism evidence="1 2">
    <name type="scientific">Dyella lutea</name>
    <dbReference type="NCBI Taxonomy" id="2950441"/>
    <lineage>
        <taxon>Bacteria</taxon>
        <taxon>Pseudomonadati</taxon>
        <taxon>Pseudomonadota</taxon>
        <taxon>Gammaproteobacteria</taxon>
        <taxon>Lysobacterales</taxon>
        <taxon>Rhodanobacteraceae</taxon>
        <taxon>Dyella</taxon>
    </lineage>
</organism>
<gene>
    <name evidence="1" type="ORF">NC595_05380</name>
</gene>
<protein>
    <submittedName>
        <fullName evidence="1">Uncharacterized protein</fullName>
    </submittedName>
</protein>
<keyword evidence="2" id="KW-1185">Reference proteome</keyword>
<sequence>MFNTCLIRFAVNQSNDNNEIAKELQTTLRREAPAPVFVIGSWQTGDFCHIYAAIVRHFSETPHSPCSILVLCAEGFSARFLLADIEFAIKPLCDSVGGHFTLYHTDVLSKNRLIEAMGRLMRTERNAKEPFDATFLASDLVKGMRAGQPLTPIWAAVTRKAESSHYRDYSGVCASFMEEYVQKFGLSSGRERFVCLWGRTSGMPTEARKLGGANPQYDSSEDGNQQLCLALKYNIPAIKAIFTVGDGFNDATRRLPHVFDLGEFWRRMQVVKGRFQENGFFDYMTAFFDCDVVHLGMKSGGMDSLGVWGQKVVFIDSVRSPAITASRVRAWETPSIVPVPIGAMPTSLGKAIESAREEDPKSFKTTFASAKKVTEMRDRAARAGHDNLFENDDLAAIVAAVRKMFGN</sequence>